<comment type="similarity">
    <text evidence="2">Belongs to the G-protein coupled receptor 4 family.</text>
</comment>
<evidence type="ECO:0000256" key="5">
    <source>
        <dbReference type="ARBA" id="ARBA00022989"/>
    </source>
</evidence>
<dbReference type="EMBL" id="JARKIF010000015">
    <property type="protein sequence ID" value="KAJ7622386.1"/>
    <property type="molecule type" value="Genomic_DNA"/>
</dbReference>
<evidence type="ECO:0000313" key="12">
    <source>
        <dbReference type="EMBL" id="KAJ7622386.1"/>
    </source>
</evidence>
<dbReference type="GO" id="GO:0004934">
    <property type="term" value="F:mating-type alpha-factor pheromone receptor activity"/>
    <property type="evidence" value="ECO:0007669"/>
    <property type="project" value="InterPro"/>
</dbReference>
<feature type="region of interest" description="Disordered" evidence="10">
    <location>
        <begin position="337"/>
        <end position="376"/>
    </location>
</feature>
<proteinExistence type="inferred from homology"/>
<keyword evidence="8 12" id="KW-0675">Receptor</keyword>
<feature type="transmembrane region" description="Helical" evidence="11">
    <location>
        <begin position="163"/>
        <end position="181"/>
    </location>
</feature>
<dbReference type="GO" id="GO:0005886">
    <property type="term" value="C:plasma membrane"/>
    <property type="evidence" value="ECO:0007669"/>
    <property type="project" value="TreeGrafter"/>
</dbReference>
<organism evidence="12 13">
    <name type="scientific">Roridomyces roridus</name>
    <dbReference type="NCBI Taxonomy" id="1738132"/>
    <lineage>
        <taxon>Eukaryota</taxon>
        <taxon>Fungi</taxon>
        <taxon>Dikarya</taxon>
        <taxon>Basidiomycota</taxon>
        <taxon>Agaricomycotina</taxon>
        <taxon>Agaricomycetes</taxon>
        <taxon>Agaricomycetidae</taxon>
        <taxon>Agaricales</taxon>
        <taxon>Marasmiineae</taxon>
        <taxon>Mycenaceae</taxon>
        <taxon>Roridomyces</taxon>
    </lineage>
</organism>
<dbReference type="Pfam" id="PF02076">
    <property type="entry name" value="STE3"/>
    <property type="match status" value="1"/>
</dbReference>
<dbReference type="PRINTS" id="PR00899">
    <property type="entry name" value="GPCRSTE3"/>
</dbReference>
<keyword evidence="6" id="KW-0297">G-protein coupled receptor</keyword>
<dbReference type="PANTHER" id="PTHR28097">
    <property type="entry name" value="PHEROMONE A FACTOR RECEPTOR"/>
    <property type="match status" value="1"/>
</dbReference>
<accession>A0AAD7BJB8</accession>
<evidence type="ECO:0000256" key="11">
    <source>
        <dbReference type="SAM" id="Phobius"/>
    </source>
</evidence>
<dbReference type="PRINTS" id="PR00901">
    <property type="entry name" value="PHEROMONEBAR"/>
</dbReference>
<evidence type="ECO:0000256" key="8">
    <source>
        <dbReference type="ARBA" id="ARBA00023170"/>
    </source>
</evidence>
<feature type="transmembrane region" description="Helical" evidence="11">
    <location>
        <begin position="6"/>
        <end position="25"/>
    </location>
</feature>
<evidence type="ECO:0000256" key="1">
    <source>
        <dbReference type="ARBA" id="ARBA00004141"/>
    </source>
</evidence>
<dbReference type="AlphaFoldDB" id="A0AAD7BJB8"/>
<dbReference type="Proteomes" id="UP001221142">
    <property type="component" value="Unassembled WGS sequence"/>
</dbReference>
<feature type="transmembrane region" description="Helical" evidence="11">
    <location>
        <begin position="37"/>
        <end position="59"/>
    </location>
</feature>
<feature type="compositionally biased region" description="Basic residues" evidence="10">
    <location>
        <begin position="363"/>
        <end position="372"/>
    </location>
</feature>
<gene>
    <name evidence="12" type="ORF">FB45DRAFT_798437</name>
</gene>
<keyword evidence="5 11" id="KW-1133">Transmembrane helix</keyword>
<comment type="caution">
    <text evidence="12">The sequence shown here is derived from an EMBL/GenBank/DDBJ whole genome shotgun (WGS) entry which is preliminary data.</text>
</comment>
<feature type="transmembrane region" description="Helical" evidence="11">
    <location>
        <begin position="114"/>
        <end position="135"/>
    </location>
</feature>
<evidence type="ECO:0000313" key="13">
    <source>
        <dbReference type="Proteomes" id="UP001221142"/>
    </source>
</evidence>
<dbReference type="InterPro" id="IPR000481">
    <property type="entry name" value="GPCR_Pheromne_B_alpha_rcpt"/>
</dbReference>
<sequence>MTYAELYPLYPVFAFIGFVIVLIPLPWHLQSWNSGTCLFMIWTALACLNNFVNSIVWHGNVVDWAPVWCDISTRFAVGANVAIPAASLCINRRLYVIARCKSVGVTKAEKRRTIMIDCAIGIGIPLSQMVLQYIVQAHRYTILEDIGCFPNTFNTPLAYLLTYLWPNTIALLSAYYCILCLREFNRRRAQFASILKSCSTPNPFSPSSPTAPAFTPALSPSRYFRLMALATLQLTFNTPVAAYSVYKLLTNKQMQPWISFSATHAHFSEVDRLNSAVWRADTGREVTVELGRWTDVWCAFVFFAFFGFAEEARRWYVLAFGRVRRRFGMEKVRLPWGSSSGKGSQKEEATPVLPVYLPPSPGKGKHYPHSHSHSFGSSLPAYEKTLLATPESSTTQLPLHDIELGVHTPSPTPSPMPSTPTSANFLLSQSKA</sequence>
<keyword evidence="13" id="KW-1185">Reference proteome</keyword>
<evidence type="ECO:0000256" key="7">
    <source>
        <dbReference type="ARBA" id="ARBA00023136"/>
    </source>
</evidence>
<evidence type="ECO:0000256" key="10">
    <source>
        <dbReference type="SAM" id="MobiDB-lite"/>
    </source>
</evidence>
<feature type="region of interest" description="Disordered" evidence="10">
    <location>
        <begin position="400"/>
        <end position="432"/>
    </location>
</feature>
<feature type="compositionally biased region" description="Polar residues" evidence="10">
    <location>
        <begin position="423"/>
        <end position="432"/>
    </location>
</feature>
<keyword evidence="9" id="KW-0807">Transducer</keyword>
<dbReference type="PANTHER" id="PTHR28097:SF1">
    <property type="entry name" value="PHEROMONE A FACTOR RECEPTOR"/>
    <property type="match status" value="1"/>
</dbReference>
<keyword evidence="3" id="KW-0589">Pheromone response</keyword>
<comment type="subcellular location">
    <subcellularLocation>
        <location evidence="1">Membrane</location>
        <topology evidence="1">Multi-pass membrane protein</topology>
    </subcellularLocation>
</comment>
<protein>
    <submittedName>
        <fullName evidence="12">Pheromone A receptor-domain-containing protein</fullName>
    </submittedName>
</protein>
<dbReference type="InterPro" id="IPR001499">
    <property type="entry name" value="GPCR_STE3"/>
</dbReference>
<evidence type="ECO:0000256" key="3">
    <source>
        <dbReference type="ARBA" id="ARBA00022507"/>
    </source>
</evidence>
<dbReference type="CDD" id="cd14966">
    <property type="entry name" value="7tmD_STE3"/>
    <property type="match status" value="1"/>
</dbReference>
<evidence type="ECO:0000256" key="2">
    <source>
        <dbReference type="ARBA" id="ARBA00011085"/>
    </source>
</evidence>
<evidence type="ECO:0000256" key="6">
    <source>
        <dbReference type="ARBA" id="ARBA00023040"/>
    </source>
</evidence>
<reference evidence="12" key="1">
    <citation type="submission" date="2023-03" db="EMBL/GenBank/DDBJ databases">
        <title>Massive genome expansion in bonnet fungi (Mycena s.s.) driven by repeated elements and novel gene families across ecological guilds.</title>
        <authorList>
            <consortium name="Lawrence Berkeley National Laboratory"/>
            <person name="Harder C.B."/>
            <person name="Miyauchi S."/>
            <person name="Viragh M."/>
            <person name="Kuo A."/>
            <person name="Thoen E."/>
            <person name="Andreopoulos B."/>
            <person name="Lu D."/>
            <person name="Skrede I."/>
            <person name="Drula E."/>
            <person name="Henrissat B."/>
            <person name="Morin E."/>
            <person name="Kohler A."/>
            <person name="Barry K."/>
            <person name="LaButti K."/>
            <person name="Morin E."/>
            <person name="Salamov A."/>
            <person name="Lipzen A."/>
            <person name="Mereny Z."/>
            <person name="Hegedus B."/>
            <person name="Baldrian P."/>
            <person name="Stursova M."/>
            <person name="Weitz H."/>
            <person name="Taylor A."/>
            <person name="Grigoriev I.V."/>
            <person name="Nagy L.G."/>
            <person name="Martin F."/>
            <person name="Kauserud H."/>
        </authorList>
    </citation>
    <scope>NUCLEOTIDE SEQUENCE</scope>
    <source>
        <strain evidence="12">9284</strain>
    </source>
</reference>
<evidence type="ECO:0000256" key="9">
    <source>
        <dbReference type="ARBA" id="ARBA00023224"/>
    </source>
</evidence>
<keyword evidence="7 11" id="KW-0472">Membrane</keyword>
<keyword evidence="4 11" id="KW-0812">Transmembrane</keyword>
<evidence type="ECO:0000256" key="4">
    <source>
        <dbReference type="ARBA" id="ARBA00022692"/>
    </source>
</evidence>
<name>A0AAD7BJB8_9AGAR</name>
<dbReference type="GO" id="GO:0000750">
    <property type="term" value="P:pheromone-dependent signal transduction involved in conjugation with cellular fusion"/>
    <property type="evidence" value="ECO:0007669"/>
    <property type="project" value="TreeGrafter"/>
</dbReference>